<dbReference type="InterPro" id="IPR029058">
    <property type="entry name" value="AB_hydrolase_fold"/>
</dbReference>
<dbReference type="InterPro" id="IPR013094">
    <property type="entry name" value="AB_hydrolase_3"/>
</dbReference>
<keyword evidence="4" id="KW-1185">Reference proteome</keyword>
<sequence>MGVALTIDPEVAAARPDLTGLPPAYLDVGDLDIFRDEDVDYARRLAAAGVAAELHVHPGCPHGFDAFGFDTSVSRRAMADRIRRLRQL</sequence>
<dbReference type="PANTHER" id="PTHR48081">
    <property type="entry name" value="AB HYDROLASE SUPERFAMILY PROTEIN C4A8.06C"/>
    <property type="match status" value="1"/>
</dbReference>
<dbReference type="PANTHER" id="PTHR48081:SF8">
    <property type="entry name" value="ALPHA_BETA HYDROLASE FOLD-3 DOMAIN-CONTAINING PROTEIN-RELATED"/>
    <property type="match status" value="1"/>
</dbReference>
<evidence type="ECO:0000256" key="1">
    <source>
        <dbReference type="ARBA" id="ARBA00022801"/>
    </source>
</evidence>
<dbReference type="SUPFAM" id="SSF53474">
    <property type="entry name" value="alpha/beta-Hydrolases"/>
    <property type="match status" value="1"/>
</dbReference>
<organism evidence="3 4">
    <name type="scientific">Mycolicibacterium monacense</name>
    <name type="common">Mycobacterium monacense</name>
    <dbReference type="NCBI Taxonomy" id="85693"/>
    <lineage>
        <taxon>Bacteria</taxon>
        <taxon>Bacillati</taxon>
        <taxon>Actinomycetota</taxon>
        <taxon>Actinomycetes</taxon>
        <taxon>Mycobacteriales</taxon>
        <taxon>Mycobacteriaceae</taxon>
        <taxon>Mycolicibacterium</taxon>
    </lineage>
</organism>
<dbReference type="InterPro" id="IPR050300">
    <property type="entry name" value="GDXG_lipolytic_enzyme"/>
</dbReference>
<proteinExistence type="predicted"/>
<dbReference type="Gene3D" id="3.40.50.1820">
    <property type="entry name" value="alpha/beta hydrolase"/>
    <property type="match status" value="1"/>
</dbReference>
<keyword evidence="1" id="KW-0378">Hydrolase</keyword>
<name>A0AAD1N123_MYCMB</name>
<dbReference type="EMBL" id="AP022617">
    <property type="protein sequence ID" value="BBZ62485.1"/>
    <property type="molecule type" value="Genomic_DNA"/>
</dbReference>
<dbReference type="Proteomes" id="UP000466039">
    <property type="component" value="Chromosome"/>
</dbReference>
<evidence type="ECO:0000313" key="3">
    <source>
        <dbReference type="EMBL" id="BBZ62485.1"/>
    </source>
</evidence>
<dbReference type="Pfam" id="PF07859">
    <property type="entry name" value="Abhydrolase_3"/>
    <property type="match status" value="1"/>
</dbReference>
<evidence type="ECO:0000313" key="4">
    <source>
        <dbReference type="Proteomes" id="UP000466039"/>
    </source>
</evidence>
<dbReference type="AlphaFoldDB" id="A0AAD1N123"/>
<evidence type="ECO:0000259" key="2">
    <source>
        <dbReference type="Pfam" id="PF07859"/>
    </source>
</evidence>
<accession>A0AAD1N123</accession>
<dbReference type="GO" id="GO:0016787">
    <property type="term" value="F:hydrolase activity"/>
    <property type="evidence" value="ECO:0007669"/>
    <property type="project" value="UniProtKB-KW"/>
</dbReference>
<gene>
    <name evidence="3" type="ORF">MMON_37860</name>
</gene>
<reference evidence="3 4" key="1">
    <citation type="journal article" date="2019" name="Emerg. Microbes Infect.">
        <title>Comprehensive subspecies identification of 175 nontuberculous mycobacteria species based on 7547 genomic profiles.</title>
        <authorList>
            <person name="Matsumoto Y."/>
            <person name="Kinjo T."/>
            <person name="Motooka D."/>
            <person name="Nabeya D."/>
            <person name="Jung N."/>
            <person name="Uechi K."/>
            <person name="Horii T."/>
            <person name="Iida T."/>
            <person name="Fujita J."/>
            <person name="Nakamura S."/>
        </authorList>
    </citation>
    <scope>NUCLEOTIDE SEQUENCE [LARGE SCALE GENOMIC DNA]</scope>
    <source>
        <strain evidence="3 4">JCM 15658</strain>
    </source>
</reference>
<protein>
    <recommendedName>
        <fullName evidence="2">Alpha/beta hydrolase fold-3 domain-containing protein</fullName>
    </recommendedName>
</protein>
<feature type="domain" description="Alpha/beta hydrolase fold-3" evidence="2">
    <location>
        <begin position="8"/>
        <end position="64"/>
    </location>
</feature>